<dbReference type="RefSeq" id="XP_060326086.1">
    <property type="nucleotide sequence ID" value="XM_060474167.1"/>
</dbReference>
<organism evidence="2 3">
    <name type="scientific">Armillaria tabescens</name>
    <name type="common">Ringless honey mushroom</name>
    <name type="synonym">Agaricus tabescens</name>
    <dbReference type="NCBI Taxonomy" id="1929756"/>
    <lineage>
        <taxon>Eukaryota</taxon>
        <taxon>Fungi</taxon>
        <taxon>Dikarya</taxon>
        <taxon>Basidiomycota</taxon>
        <taxon>Agaricomycotina</taxon>
        <taxon>Agaricomycetes</taxon>
        <taxon>Agaricomycetidae</taxon>
        <taxon>Agaricales</taxon>
        <taxon>Marasmiineae</taxon>
        <taxon>Physalacriaceae</taxon>
        <taxon>Desarmillaria</taxon>
    </lineage>
</organism>
<dbReference type="AlphaFoldDB" id="A0AA39MVI0"/>
<reference evidence="2" key="1">
    <citation type="submission" date="2023-06" db="EMBL/GenBank/DDBJ databases">
        <authorList>
            <consortium name="Lawrence Berkeley National Laboratory"/>
            <person name="Ahrendt S."/>
            <person name="Sahu N."/>
            <person name="Indic B."/>
            <person name="Wong-Bajracharya J."/>
            <person name="Merenyi Z."/>
            <person name="Ke H.-M."/>
            <person name="Monk M."/>
            <person name="Kocsube S."/>
            <person name="Drula E."/>
            <person name="Lipzen A."/>
            <person name="Balint B."/>
            <person name="Henrissat B."/>
            <person name="Andreopoulos B."/>
            <person name="Martin F.M."/>
            <person name="Harder C.B."/>
            <person name="Rigling D."/>
            <person name="Ford K.L."/>
            <person name="Foster G.D."/>
            <person name="Pangilinan J."/>
            <person name="Papanicolaou A."/>
            <person name="Barry K."/>
            <person name="LaButti K."/>
            <person name="Viragh M."/>
            <person name="Koriabine M."/>
            <person name="Yan M."/>
            <person name="Riley R."/>
            <person name="Champramary S."/>
            <person name="Plett K.L."/>
            <person name="Tsai I.J."/>
            <person name="Slot J."/>
            <person name="Sipos G."/>
            <person name="Plett J."/>
            <person name="Nagy L.G."/>
            <person name="Grigoriev I.V."/>
        </authorList>
    </citation>
    <scope>NUCLEOTIDE SEQUENCE</scope>
    <source>
        <strain evidence="2">CCBAS 213</strain>
    </source>
</reference>
<accession>A0AA39MVI0</accession>
<feature type="compositionally biased region" description="Acidic residues" evidence="1">
    <location>
        <begin position="121"/>
        <end position="136"/>
    </location>
</feature>
<dbReference type="EMBL" id="JAUEPS010000044">
    <property type="protein sequence ID" value="KAK0447365.1"/>
    <property type="molecule type" value="Genomic_DNA"/>
</dbReference>
<feature type="region of interest" description="Disordered" evidence="1">
    <location>
        <begin position="57"/>
        <end position="149"/>
    </location>
</feature>
<feature type="compositionally biased region" description="Pro residues" evidence="1">
    <location>
        <begin position="1"/>
        <end position="15"/>
    </location>
</feature>
<keyword evidence="3" id="KW-1185">Reference proteome</keyword>
<feature type="region of interest" description="Disordered" evidence="1">
    <location>
        <begin position="190"/>
        <end position="215"/>
    </location>
</feature>
<proteinExistence type="predicted"/>
<evidence type="ECO:0000256" key="1">
    <source>
        <dbReference type="SAM" id="MobiDB-lite"/>
    </source>
</evidence>
<feature type="region of interest" description="Disordered" evidence="1">
    <location>
        <begin position="1"/>
        <end position="20"/>
    </location>
</feature>
<dbReference type="Proteomes" id="UP001175211">
    <property type="component" value="Unassembled WGS sequence"/>
</dbReference>
<evidence type="ECO:0000313" key="2">
    <source>
        <dbReference type="EMBL" id="KAK0447365.1"/>
    </source>
</evidence>
<dbReference type="GeneID" id="85357715"/>
<gene>
    <name evidence="2" type="ORF">EV420DRAFT_1568396</name>
</gene>
<protein>
    <submittedName>
        <fullName evidence="2">Uncharacterized protein</fullName>
    </submittedName>
</protein>
<evidence type="ECO:0000313" key="3">
    <source>
        <dbReference type="Proteomes" id="UP001175211"/>
    </source>
</evidence>
<name>A0AA39MVI0_ARMTA</name>
<sequence>MLFQYPGPPSSPPDMTPIDGYTLRVPHISDAPSPVSAESANVGVANAPVYLIPGVLSKQGDTLPSAYPTPSQDRLRREDGEEEVLYPAGTYRTRSPYRPSDDRRHGRIAWTDSPETRMPIDDDIDQEDSENDEPDFEDRPSSSISGSLVQQDAYDLSPRTSSDSQNTDKFLSAYTELSVEDIIEHQAPDAASRYHTCSKLSSPPSPSGEVASNKASLSHITQDNEIVADNEALVSSGTDSTLFGKPLPTLPTVSAFPQSVEARMGYTGSVSGSLADALKDEAIVNVLLDACRREPGPWHILDVTTDKTAKQVVTALSKPDIYSQLSNLTVKQAQDVGNVFYRKLDQ</sequence>
<comment type="caution">
    <text evidence="2">The sequence shown here is derived from an EMBL/GenBank/DDBJ whole genome shotgun (WGS) entry which is preliminary data.</text>
</comment>